<dbReference type="AlphaFoldDB" id="A0A1F7UIS6"/>
<reference evidence="1 2" key="1">
    <citation type="journal article" date="2016" name="Nat. Commun.">
        <title>Thousands of microbial genomes shed light on interconnected biogeochemical processes in an aquifer system.</title>
        <authorList>
            <person name="Anantharaman K."/>
            <person name="Brown C.T."/>
            <person name="Hug L.A."/>
            <person name="Sharon I."/>
            <person name="Castelle C.J."/>
            <person name="Probst A.J."/>
            <person name="Thomas B.C."/>
            <person name="Singh A."/>
            <person name="Wilkins M.J."/>
            <person name="Karaoz U."/>
            <person name="Brodie E.L."/>
            <person name="Williams K.H."/>
            <person name="Hubbard S.S."/>
            <person name="Banfield J.F."/>
        </authorList>
    </citation>
    <scope>NUCLEOTIDE SEQUENCE [LARGE SCALE GENOMIC DNA]</scope>
</reference>
<accession>A0A1F7UIS6</accession>
<dbReference type="EMBL" id="MGEF01000038">
    <property type="protein sequence ID" value="OGL78173.1"/>
    <property type="molecule type" value="Genomic_DNA"/>
</dbReference>
<gene>
    <name evidence="1" type="ORF">A3J43_01830</name>
</gene>
<organism evidence="1 2">
    <name type="scientific">Candidatus Uhrbacteria bacterium RIFCSPHIGHO2_12_FULL_54_23</name>
    <dbReference type="NCBI Taxonomy" id="1802397"/>
    <lineage>
        <taxon>Bacteria</taxon>
        <taxon>Candidatus Uhriibacteriota</taxon>
    </lineage>
</organism>
<sequence length="217" mass="23827">MDINLLTAQTPGRSRMKKALIAAGIFVLAGTALGAWQFFSRNPALLERILPQKDLFEGFERLVLTGAHAQDNFELTAVSSDSLGIDPATAFILTSKDDEVTTDKLKASIVLEPAIKFSLEKKADREWKLALAESLLPNALVKIALAAEVEGSAGEKAVRDYEWAFQVKDTFKRPRSGRNPRACPWRNEPLRSGQAKLVKFASATALAVGIYRCRRAP</sequence>
<comment type="caution">
    <text evidence="1">The sequence shown here is derived from an EMBL/GenBank/DDBJ whole genome shotgun (WGS) entry which is preliminary data.</text>
</comment>
<evidence type="ECO:0000313" key="1">
    <source>
        <dbReference type="EMBL" id="OGL78173.1"/>
    </source>
</evidence>
<evidence type="ECO:0000313" key="2">
    <source>
        <dbReference type="Proteomes" id="UP000176604"/>
    </source>
</evidence>
<name>A0A1F7UIS6_9BACT</name>
<dbReference type="STRING" id="1802397.A3J43_01830"/>
<protein>
    <submittedName>
        <fullName evidence="1">Uncharacterized protein</fullName>
    </submittedName>
</protein>
<dbReference type="Proteomes" id="UP000176604">
    <property type="component" value="Unassembled WGS sequence"/>
</dbReference>
<proteinExistence type="predicted"/>